<feature type="compositionally biased region" description="Low complexity" evidence="7">
    <location>
        <begin position="316"/>
        <end position="328"/>
    </location>
</feature>
<dbReference type="Gene3D" id="1.20.1420.30">
    <property type="entry name" value="NCX, central ion-binding region"/>
    <property type="match status" value="2"/>
</dbReference>
<reference evidence="11 12" key="1">
    <citation type="submission" date="2024-01" db="EMBL/GenBank/DDBJ databases">
        <title>A draft genome for the cacao thread blight pathogen Marasmiellus scandens.</title>
        <authorList>
            <person name="Baruah I.K."/>
            <person name="Leung J."/>
            <person name="Bukari Y."/>
            <person name="Amoako-Attah I."/>
            <person name="Meinhardt L.W."/>
            <person name="Bailey B.A."/>
            <person name="Cohen S.P."/>
        </authorList>
    </citation>
    <scope>NUCLEOTIDE SEQUENCE [LARGE SCALE GENOMIC DNA]</scope>
    <source>
        <strain evidence="11 12">GH-19</strain>
    </source>
</reference>
<organism evidence="11 12">
    <name type="scientific">Marasmiellus scandens</name>
    <dbReference type="NCBI Taxonomy" id="2682957"/>
    <lineage>
        <taxon>Eukaryota</taxon>
        <taxon>Fungi</taxon>
        <taxon>Dikarya</taxon>
        <taxon>Basidiomycota</taxon>
        <taxon>Agaricomycotina</taxon>
        <taxon>Agaricomycetes</taxon>
        <taxon>Agaricomycetidae</taxon>
        <taxon>Agaricales</taxon>
        <taxon>Marasmiineae</taxon>
        <taxon>Omphalotaceae</taxon>
        <taxon>Marasmiellus</taxon>
    </lineage>
</organism>
<sequence length="877" mass="96148">MPGRSHSPKLIFVVLLVVHCLLWSRSRYAAHPPRALSSLIKRFEPAEQECSPISFPPVEQCPHVHDTCPPSTTFLSINYLKHYFCADPSTRPAIFVSLLLWLIFLFSTLGISASDFFTPNLATIAQLLGLDENVAGVTFLAFGNGSPDVFSTFSAMRADSGSLAIGELLGAATFIVSCVVGSICVIKPFRVNPRPFLRDVGFFAAAVTLLLVILWDGTIHSWEAASMVVLYLFYVGFVVIGTFWEKRMERKRLSEAMARAEYRDDEIPPPPEFFEPYRDDPSSPNGTLPLPTPSPSRVRALSNPAPPRLRTDLPPRSHSRTPSPTPNSFMRHSYHSHSSPQQTFSHMPSFSLVGALEFRQVVSSLHQDAAGSTLSMFDSPITPYAGGHYHSHHNGSMRSSRSRPRTPSQSIYLSNSVQSLGNEHDRERDPWDAALSAHSQIPLDERPRSPRIQITSAPDSHTNSPTGSAFMDLPSGGPASASVPTISISPVTPTTGPDTSDTHDREPRPTRYPRTKWEKSRWILGGIYHTLFPSLHEFSSQSVLGQIAAVFAAPAVMMLTLTLPVVVMPYHTGEDDFEKDSSSPLNGFRTDGTGHNLIEFEEEGVERVLIAEEEMEEERSHPVGFNKWLIAAQAVLGPLFCMGVLFSGNKHQPYLFLAAGVVGISLATLIIIFCPSNSPSSSAILHDRERGDSKAFKMARCSMGFLVAIVWIMAIADEVVNVLQTFGFIFGLSDAIIGLTIFAVGNSLADLVANMSIAVFAPIMGFSACFGGPMLNILLGVGISGTYITSQSSDSSSFLSPFTQLFHPSSIFRTQEVIELHFGKTLFVSTIGLLSLLATTLVFVPMNGYWLSRSWGVFLICSYVVIMCINVFVELKF</sequence>
<feature type="region of interest" description="Disordered" evidence="7">
    <location>
        <begin position="387"/>
        <end position="409"/>
    </location>
</feature>
<feature type="transmembrane region" description="Helical" evidence="8">
    <location>
        <begin position="628"/>
        <end position="648"/>
    </location>
</feature>
<evidence type="ECO:0000313" key="11">
    <source>
        <dbReference type="EMBL" id="KAK7454652.1"/>
    </source>
</evidence>
<feature type="transmembrane region" description="Helical" evidence="8">
    <location>
        <begin position="856"/>
        <end position="873"/>
    </location>
</feature>
<evidence type="ECO:0000256" key="2">
    <source>
        <dbReference type="ARBA" id="ARBA00008170"/>
    </source>
</evidence>
<name>A0ABR1JA75_9AGAR</name>
<evidence type="ECO:0000256" key="4">
    <source>
        <dbReference type="ARBA" id="ARBA00022692"/>
    </source>
</evidence>
<comment type="similarity">
    <text evidence="2">Belongs to the Ca(2+):cation antiporter (CaCA) (TC 2.A.19) family.</text>
</comment>
<feature type="transmembrane region" description="Helical" evidence="8">
    <location>
        <begin position="93"/>
        <end position="112"/>
    </location>
</feature>
<dbReference type="EMBL" id="JBANRG010000024">
    <property type="protein sequence ID" value="KAK7454652.1"/>
    <property type="molecule type" value="Genomic_DNA"/>
</dbReference>
<protein>
    <recommendedName>
        <fullName evidence="10">Sodium/calcium exchanger membrane region domain-containing protein</fullName>
    </recommendedName>
</protein>
<dbReference type="InterPro" id="IPR051359">
    <property type="entry name" value="CaCA_antiporter"/>
</dbReference>
<comment type="subcellular location">
    <subcellularLocation>
        <location evidence="1">Membrane</location>
        <topology evidence="1">Multi-pass membrane protein</topology>
    </subcellularLocation>
</comment>
<dbReference type="Proteomes" id="UP001498398">
    <property type="component" value="Unassembled WGS sequence"/>
</dbReference>
<keyword evidence="9" id="KW-0732">Signal</keyword>
<evidence type="ECO:0000256" key="7">
    <source>
        <dbReference type="SAM" id="MobiDB-lite"/>
    </source>
</evidence>
<keyword evidence="4 8" id="KW-0812">Transmembrane</keyword>
<feature type="domain" description="Sodium/calcium exchanger membrane region" evidence="10">
    <location>
        <begin position="704"/>
        <end position="871"/>
    </location>
</feature>
<dbReference type="Pfam" id="PF01699">
    <property type="entry name" value="Na_Ca_ex"/>
    <property type="match status" value="2"/>
</dbReference>
<feature type="transmembrane region" description="Helical" evidence="8">
    <location>
        <begin position="654"/>
        <end position="674"/>
    </location>
</feature>
<evidence type="ECO:0000256" key="3">
    <source>
        <dbReference type="ARBA" id="ARBA00022448"/>
    </source>
</evidence>
<feature type="transmembrane region" description="Helical" evidence="8">
    <location>
        <begin position="722"/>
        <end position="745"/>
    </location>
</feature>
<feature type="transmembrane region" description="Helical" evidence="8">
    <location>
        <begin position="826"/>
        <end position="844"/>
    </location>
</feature>
<feature type="compositionally biased region" description="Basic and acidic residues" evidence="7">
    <location>
        <begin position="500"/>
        <end position="513"/>
    </location>
</feature>
<feature type="region of interest" description="Disordered" evidence="7">
    <location>
        <begin position="439"/>
        <end position="513"/>
    </location>
</feature>
<keyword evidence="6 8" id="KW-0472">Membrane</keyword>
<feature type="transmembrane region" description="Helical" evidence="8">
    <location>
        <begin position="196"/>
        <end position="215"/>
    </location>
</feature>
<accession>A0ABR1JA75</accession>
<feature type="transmembrane region" description="Helical" evidence="8">
    <location>
        <begin position="757"/>
        <end position="783"/>
    </location>
</feature>
<evidence type="ECO:0000256" key="9">
    <source>
        <dbReference type="SAM" id="SignalP"/>
    </source>
</evidence>
<dbReference type="PANTHER" id="PTHR12266">
    <property type="entry name" value="NA+/CA2+ K+ INDEPENDENT EXCHANGER"/>
    <property type="match status" value="1"/>
</dbReference>
<evidence type="ECO:0000313" key="12">
    <source>
        <dbReference type="Proteomes" id="UP001498398"/>
    </source>
</evidence>
<keyword evidence="12" id="KW-1185">Reference proteome</keyword>
<feature type="compositionally biased region" description="Basic residues" evidence="7">
    <location>
        <begin position="389"/>
        <end position="404"/>
    </location>
</feature>
<feature type="chain" id="PRO_5045207243" description="Sodium/calcium exchanger membrane region domain-containing protein" evidence="9">
    <location>
        <begin position="30"/>
        <end position="877"/>
    </location>
</feature>
<keyword evidence="3" id="KW-0813">Transport</keyword>
<dbReference type="InterPro" id="IPR004837">
    <property type="entry name" value="NaCa_Exmemb"/>
</dbReference>
<feature type="transmembrane region" description="Helical" evidence="8">
    <location>
        <begin position="695"/>
        <end position="716"/>
    </location>
</feature>
<dbReference type="InterPro" id="IPR044880">
    <property type="entry name" value="NCX_ion-bd_dom_sf"/>
</dbReference>
<comment type="caution">
    <text evidence="11">The sequence shown here is derived from an EMBL/GenBank/DDBJ whole genome shotgun (WGS) entry which is preliminary data.</text>
</comment>
<feature type="compositionally biased region" description="Polar residues" evidence="7">
    <location>
        <begin position="452"/>
        <end position="467"/>
    </location>
</feature>
<feature type="region of interest" description="Disordered" evidence="7">
    <location>
        <begin position="264"/>
        <end position="344"/>
    </location>
</feature>
<gene>
    <name evidence="11" type="ORF">VKT23_011405</name>
</gene>
<evidence type="ECO:0000256" key="6">
    <source>
        <dbReference type="ARBA" id="ARBA00023136"/>
    </source>
</evidence>
<evidence type="ECO:0000256" key="5">
    <source>
        <dbReference type="ARBA" id="ARBA00022989"/>
    </source>
</evidence>
<dbReference type="PANTHER" id="PTHR12266:SF0">
    <property type="entry name" value="MITOCHONDRIAL SODIUM_CALCIUM EXCHANGER PROTEIN"/>
    <property type="match status" value="1"/>
</dbReference>
<evidence type="ECO:0000256" key="1">
    <source>
        <dbReference type="ARBA" id="ARBA00004141"/>
    </source>
</evidence>
<feature type="transmembrane region" description="Helical" evidence="8">
    <location>
        <begin position="221"/>
        <end position="244"/>
    </location>
</feature>
<evidence type="ECO:0000259" key="10">
    <source>
        <dbReference type="Pfam" id="PF01699"/>
    </source>
</evidence>
<feature type="domain" description="Sodium/calcium exchanger membrane region" evidence="10">
    <location>
        <begin position="100"/>
        <end position="239"/>
    </location>
</feature>
<feature type="signal peptide" evidence="9">
    <location>
        <begin position="1"/>
        <end position="29"/>
    </location>
</feature>
<evidence type="ECO:0000256" key="8">
    <source>
        <dbReference type="SAM" id="Phobius"/>
    </source>
</evidence>
<feature type="transmembrane region" description="Helical" evidence="8">
    <location>
        <begin position="163"/>
        <end position="184"/>
    </location>
</feature>
<proteinExistence type="inferred from homology"/>
<feature type="compositionally biased region" description="Low complexity" evidence="7">
    <location>
        <begin position="482"/>
        <end position="495"/>
    </location>
</feature>
<keyword evidence="5 8" id="KW-1133">Transmembrane helix</keyword>